<gene>
    <name evidence="1" type="ORF">FC701_05045</name>
</gene>
<protein>
    <submittedName>
        <fullName evidence="1">Nucleoid-associated protein</fullName>
    </submittedName>
</protein>
<proteinExistence type="predicted"/>
<sequence>MPTVQIKKMIAHYMDLTQNQPLLVDQIINITNQPAVVSFFTDHISKALTNKQIKSCKFTSSNGAVLQDSLAICTAPGNNQCYIDKTKAMTRRLFQFMKSSTSRSSGTMIYVIYEETETQREYLGILKMDPNEGIEFNPSTYQFTVRNQMLPSVKEKLHKTAFIKLIPTILNETIQLQVLDKQQKADGITMFFMTNFLEAEEVLQNKGMTKLLDQTLMDFAKENKIAENIRPLTFKREVDRLLRNGDQIDVDNALDRFLTPYVPGEENRESLIEEIKQEMRNSNQDAHFIFQVEKDRETTGIICNSDNSIRFQYPLTLEGNRITITRDENEKVTIIKIEGEDMNETFK</sequence>
<evidence type="ECO:0000313" key="1">
    <source>
        <dbReference type="EMBL" id="TKI86648.1"/>
    </source>
</evidence>
<dbReference type="InterPro" id="IPR007358">
    <property type="entry name" value="Nucleoid_associated_NdpA"/>
</dbReference>
<dbReference type="GO" id="GO:0009295">
    <property type="term" value="C:nucleoid"/>
    <property type="evidence" value="ECO:0007669"/>
    <property type="project" value="InterPro"/>
</dbReference>
<evidence type="ECO:0000313" key="2">
    <source>
        <dbReference type="Proteomes" id="UP000305524"/>
    </source>
</evidence>
<dbReference type="AlphaFoldDB" id="A0A4U3AFS2"/>
<dbReference type="EMBL" id="SZOD01000108">
    <property type="protein sequence ID" value="TKI86648.1"/>
    <property type="molecule type" value="Genomic_DNA"/>
</dbReference>
<accession>A0A4U3AFS2</accession>
<dbReference type="Proteomes" id="UP000305524">
    <property type="component" value="Unassembled WGS sequence"/>
</dbReference>
<dbReference type="Pfam" id="PF04245">
    <property type="entry name" value="NA37"/>
    <property type="match status" value="1"/>
</dbReference>
<reference evidence="1 2" key="1">
    <citation type="journal article" date="2019" name="Environ. Microbiol.">
        <title>An active ?-lactamase is a part of an orchestrated cell wall stress resistance network of Bacillus subtilis and related rhizosphere species.</title>
        <authorList>
            <person name="Bucher T."/>
            <person name="Keren-Paz A."/>
            <person name="Hausser J."/>
            <person name="Olender T."/>
            <person name="Cytryn E."/>
            <person name="Kolodkin-Gal I."/>
        </authorList>
    </citation>
    <scope>NUCLEOTIDE SEQUENCE [LARGE SCALE GENOMIC DNA]</scope>
    <source>
        <strain evidence="1 2">I186</strain>
    </source>
</reference>
<dbReference type="RefSeq" id="WP_137057098.1">
    <property type="nucleotide sequence ID" value="NZ_SZOD01000108.1"/>
</dbReference>
<comment type="caution">
    <text evidence="1">The sequence shown here is derived from an EMBL/GenBank/DDBJ whole genome shotgun (WGS) entry which is preliminary data.</text>
</comment>
<name>A0A4U3AFS2_BACMY</name>
<organism evidence="1 2">
    <name type="scientific">Bacillus mycoides</name>
    <dbReference type="NCBI Taxonomy" id="1405"/>
    <lineage>
        <taxon>Bacteria</taxon>
        <taxon>Bacillati</taxon>
        <taxon>Bacillota</taxon>
        <taxon>Bacilli</taxon>
        <taxon>Bacillales</taxon>
        <taxon>Bacillaceae</taxon>
        <taxon>Bacillus</taxon>
        <taxon>Bacillus cereus group</taxon>
    </lineage>
</organism>